<keyword evidence="3" id="KW-1185">Reference proteome</keyword>
<evidence type="ECO:0000313" key="2">
    <source>
        <dbReference type="EMBL" id="CAD2221374.1"/>
    </source>
</evidence>
<dbReference type="EMBL" id="LR877165">
    <property type="protein sequence ID" value="CAD2221374.1"/>
    <property type="molecule type" value="Genomic_DNA"/>
</dbReference>
<dbReference type="VEuPathDB" id="TriTrypDB:ADEAN_000890600"/>
<protein>
    <submittedName>
        <fullName evidence="2">Uncharacterized protein</fullName>
    </submittedName>
</protein>
<name>A0A7G2CQW2_9TRYP</name>
<gene>
    <name evidence="2" type="ORF">ADEAN_000890600</name>
</gene>
<reference evidence="2 3" key="1">
    <citation type="submission" date="2020-08" db="EMBL/GenBank/DDBJ databases">
        <authorList>
            <person name="Newling K."/>
            <person name="Davey J."/>
            <person name="Forrester S."/>
        </authorList>
    </citation>
    <scope>NUCLEOTIDE SEQUENCE [LARGE SCALE GENOMIC DNA]</scope>
    <source>
        <strain evidence="3">Crithidia deanei Carvalho (ATCC PRA-265)</strain>
    </source>
</reference>
<evidence type="ECO:0000313" key="3">
    <source>
        <dbReference type="Proteomes" id="UP000515908"/>
    </source>
</evidence>
<evidence type="ECO:0000256" key="1">
    <source>
        <dbReference type="SAM" id="MobiDB-lite"/>
    </source>
</evidence>
<dbReference type="AlphaFoldDB" id="A0A7G2CQW2"/>
<dbReference type="Proteomes" id="UP000515908">
    <property type="component" value="Chromosome 21"/>
</dbReference>
<proteinExistence type="predicted"/>
<accession>A0A7G2CQW2</accession>
<sequence length="630" mass="70096">MRRKDTTKEDRDRLRTIRARLCYDFVRNKIKEITKYSVFDAKTKFKQVFFVFDEAASCPWIYRSVNQVTGGNLTLVELFGQQNPFAEKIKVVCCSTANEAVFRNMLSTQGAFYPVVMGPCRKVYEELVKGIDQYVAREGLLAELLRNYYFAKLVENRRCGVFAAEVVTNMISYTDLGEYPLILNATAVSDELLLSDTDKQGVYSIAGFIVSIVAARYKQSNGTKNMSIPEARRLAATSIRDLLSCDDGNLWESVIVKDEEVAKMGMFSVTTSEKNKKKQNKVERWTHISMSAAQLVMYAMTFGKGTLFTMDTHGGAFESYSSTLFSLFLDGCSSSYYGGERRFTLAQFFERLCKTTLKEFPEIKLNHSTVAPVKFATYQIGFNEKTPDYLGVLGELSKSQEAFVVVNGRGAPYADLIAKSGQILFLLQCKSSVGTPDVTPGKELPKMGFSEGDDQDITSLVDIIFPPQGMLDKEKLQTALELLDFRKGNLREQLKNCVEELSKENVGKEAGSENGESETSVIEKRTPDKADPDAALLKGKLTTSLLMRSLGCTIAVPVFMCSDAADKAAKDTLIEKVQKCSVNSFAWNNPAALLFAEGGLGRTVKDERELNTLCGKGERKGVPKPPIFIF</sequence>
<dbReference type="OrthoDB" id="10689549at2759"/>
<organism evidence="2 3">
    <name type="scientific">Angomonas deanei</name>
    <dbReference type="NCBI Taxonomy" id="59799"/>
    <lineage>
        <taxon>Eukaryota</taxon>
        <taxon>Discoba</taxon>
        <taxon>Euglenozoa</taxon>
        <taxon>Kinetoplastea</taxon>
        <taxon>Metakinetoplastina</taxon>
        <taxon>Trypanosomatida</taxon>
        <taxon>Trypanosomatidae</taxon>
        <taxon>Strigomonadinae</taxon>
        <taxon>Angomonas</taxon>
    </lineage>
</organism>
<feature type="region of interest" description="Disordered" evidence="1">
    <location>
        <begin position="505"/>
        <end position="529"/>
    </location>
</feature>